<protein>
    <submittedName>
        <fullName evidence="2">Uncharacterized protein</fullName>
    </submittedName>
</protein>
<feature type="region of interest" description="Disordered" evidence="1">
    <location>
        <begin position="1"/>
        <end position="26"/>
    </location>
</feature>
<accession>R0LKV3</accession>
<evidence type="ECO:0000313" key="2">
    <source>
        <dbReference type="EMBL" id="EOB01068.1"/>
    </source>
</evidence>
<feature type="region of interest" description="Disordered" evidence="1">
    <location>
        <begin position="196"/>
        <end position="228"/>
    </location>
</feature>
<keyword evidence="3" id="KW-1185">Reference proteome</keyword>
<dbReference type="EMBL" id="KB743139">
    <property type="protein sequence ID" value="EOB01068.1"/>
    <property type="molecule type" value="Genomic_DNA"/>
</dbReference>
<proteinExistence type="predicted"/>
<evidence type="ECO:0000256" key="1">
    <source>
        <dbReference type="SAM" id="MobiDB-lite"/>
    </source>
</evidence>
<reference evidence="3" key="1">
    <citation type="journal article" date="2013" name="Nat. Genet.">
        <title>The duck genome and transcriptome provide insight into an avian influenza virus reservoir species.</title>
        <authorList>
            <person name="Huang Y."/>
            <person name="Li Y."/>
            <person name="Burt D.W."/>
            <person name="Chen H."/>
            <person name="Zhang Y."/>
            <person name="Qian W."/>
            <person name="Kim H."/>
            <person name="Gan S."/>
            <person name="Zhao Y."/>
            <person name="Li J."/>
            <person name="Yi K."/>
            <person name="Feng H."/>
            <person name="Zhu P."/>
            <person name="Li B."/>
            <person name="Liu Q."/>
            <person name="Fairley S."/>
            <person name="Magor K.E."/>
            <person name="Du Z."/>
            <person name="Hu X."/>
            <person name="Goodman L."/>
            <person name="Tafer H."/>
            <person name="Vignal A."/>
            <person name="Lee T."/>
            <person name="Kim K.W."/>
            <person name="Sheng Z."/>
            <person name="An Y."/>
            <person name="Searle S."/>
            <person name="Herrero J."/>
            <person name="Groenen M.A."/>
            <person name="Crooijmans R.P."/>
            <person name="Faraut T."/>
            <person name="Cai Q."/>
            <person name="Webster R.G."/>
            <person name="Aldridge J.R."/>
            <person name="Warren W.C."/>
            <person name="Bartschat S."/>
            <person name="Kehr S."/>
            <person name="Marz M."/>
            <person name="Stadler P.F."/>
            <person name="Smith J."/>
            <person name="Kraus R.H."/>
            <person name="Zhao Y."/>
            <person name="Ren L."/>
            <person name="Fei J."/>
            <person name="Morisson M."/>
            <person name="Kaiser P."/>
            <person name="Griffin D.K."/>
            <person name="Rao M."/>
            <person name="Pitel F."/>
            <person name="Wang J."/>
            <person name="Li N."/>
        </authorList>
    </citation>
    <scope>NUCLEOTIDE SEQUENCE [LARGE SCALE GENOMIC DNA]</scope>
</reference>
<gene>
    <name evidence="2" type="ORF">Anapl_00392</name>
</gene>
<organism evidence="2 3">
    <name type="scientific">Anas platyrhynchos</name>
    <name type="common">Mallard</name>
    <name type="synonym">Anas boschas</name>
    <dbReference type="NCBI Taxonomy" id="8839"/>
    <lineage>
        <taxon>Eukaryota</taxon>
        <taxon>Metazoa</taxon>
        <taxon>Chordata</taxon>
        <taxon>Craniata</taxon>
        <taxon>Vertebrata</taxon>
        <taxon>Euteleostomi</taxon>
        <taxon>Archelosauria</taxon>
        <taxon>Archosauria</taxon>
        <taxon>Dinosauria</taxon>
        <taxon>Saurischia</taxon>
        <taxon>Theropoda</taxon>
        <taxon>Coelurosauria</taxon>
        <taxon>Aves</taxon>
        <taxon>Neognathae</taxon>
        <taxon>Galloanserae</taxon>
        <taxon>Anseriformes</taxon>
        <taxon>Anatidae</taxon>
        <taxon>Anatinae</taxon>
        <taxon>Anas</taxon>
    </lineage>
</organism>
<dbReference type="AlphaFoldDB" id="R0LKV3"/>
<feature type="compositionally biased region" description="Basic and acidic residues" evidence="1">
    <location>
        <begin position="197"/>
        <end position="208"/>
    </location>
</feature>
<evidence type="ECO:0000313" key="3">
    <source>
        <dbReference type="Proteomes" id="UP000296049"/>
    </source>
</evidence>
<dbReference type="Proteomes" id="UP000296049">
    <property type="component" value="Unassembled WGS sequence"/>
</dbReference>
<sequence length="591" mass="65610">MVPYGPLDFSKQQLHEPEGESGYRIPDSAPQLRDELQLYCLTATPYLQDKCYMLPTVGNNHALSSRVMCSSVISDSAFSTVYKKFLPNTKLSTVKLQLPLRTTAKPPNVSETDCQNAELVGRVTGCQSTGTVDPSLLRFMSVTERAGQQHTAGLAHFKSRKPWLSDKVYSLSPCSEPFPRDYFPIIQHLAQTNEFEPEFHSRSKDTRKQRSCSDGTEGNGPCTMPGKQHQATAAETCPLPQFYQAIDFATWEKFLFARISNLNNLLSFRSRRPSGSPCGTKPTSCDIQRGLLFSELSEHMWLQHAGGSTWKWQGATSQLCNWEQGRRKALLEALLLLVGLNQLCNEIFLLSTNALKPAGKKSRMEKVRQQSSLHSTAQSQLLAPISAGTRHPVPLQCSDAVRALITGGHFSRGGKGKSNGSNSIFIVYLFAPEYRLLLKRSSAVWESRQDCQHKHGEGTPRPTHKQNECRGASCGNFLLLQQIPTGQLVRVFPDRKAQACCRPDTGHICRGLGHAATCCGRIYMQVVTLTTAPEAPHQVQQTTTSFLLQPRTGWMEAQRGCCSKLALYSASFVQAQELVKTIPPQFTERLS</sequence>
<name>R0LKV3_ANAPL</name>